<dbReference type="SUPFAM" id="SSF47384">
    <property type="entry name" value="Homodimeric domain of signal transducing histidine kinase"/>
    <property type="match status" value="1"/>
</dbReference>
<dbReference type="InterPro" id="IPR000014">
    <property type="entry name" value="PAS"/>
</dbReference>
<dbReference type="InterPro" id="IPR036097">
    <property type="entry name" value="HisK_dim/P_sf"/>
</dbReference>
<feature type="region of interest" description="Disordered" evidence="11">
    <location>
        <begin position="1"/>
        <end position="27"/>
    </location>
</feature>
<name>A0A9X4XH95_9BRAD</name>
<dbReference type="Gene3D" id="3.40.50.2300">
    <property type="match status" value="1"/>
</dbReference>
<dbReference type="PROSITE" id="PS50112">
    <property type="entry name" value="PAS"/>
    <property type="match status" value="2"/>
</dbReference>
<keyword evidence="8" id="KW-0902">Two-component regulatory system</keyword>
<keyword evidence="3 9" id="KW-0597">Phosphoprotein</keyword>
<proteinExistence type="predicted"/>
<evidence type="ECO:0000313" key="17">
    <source>
        <dbReference type="Proteomes" id="UP000438991"/>
    </source>
</evidence>
<dbReference type="PANTHER" id="PTHR43065">
    <property type="entry name" value="SENSOR HISTIDINE KINASE"/>
    <property type="match status" value="1"/>
</dbReference>
<comment type="catalytic activity">
    <reaction evidence="1">
        <text>ATP + protein L-histidine = ADP + protein N-phospho-L-histidine.</text>
        <dbReference type="EC" id="2.7.13.3"/>
    </reaction>
</comment>
<evidence type="ECO:0000256" key="1">
    <source>
        <dbReference type="ARBA" id="ARBA00000085"/>
    </source>
</evidence>
<evidence type="ECO:0000256" key="3">
    <source>
        <dbReference type="ARBA" id="ARBA00022553"/>
    </source>
</evidence>
<dbReference type="PANTHER" id="PTHR43065:SF49">
    <property type="entry name" value="HISTIDINE KINASE"/>
    <property type="match status" value="1"/>
</dbReference>
<dbReference type="InterPro" id="IPR001610">
    <property type="entry name" value="PAC"/>
</dbReference>
<evidence type="ECO:0000256" key="11">
    <source>
        <dbReference type="SAM" id="MobiDB-lite"/>
    </source>
</evidence>
<dbReference type="InterPro" id="IPR005467">
    <property type="entry name" value="His_kinase_dom"/>
</dbReference>
<accession>A0A9X4XH95</accession>
<dbReference type="PROSITE" id="PS50109">
    <property type="entry name" value="HIS_KIN"/>
    <property type="match status" value="1"/>
</dbReference>
<dbReference type="CDD" id="cd00082">
    <property type="entry name" value="HisKA"/>
    <property type="match status" value="1"/>
</dbReference>
<dbReference type="Pfam" id="PF00989">
    <property type="entry name" value="PAS"/>
    <property type="match status" value="1"/>
</dbReference>
<evidence type="ECO:0000256" key="5">
    <source>
        <dbReference type="ARBA" id="ARBA00022741"/>
    </source>
</evidence>
<dbReference type="Pfam" id="PF13426">
    <property type="entry name" value="PAS_9"/>
    <property type="match status" value="2"/>
</dbReference>
<evidence type="ECO:0000256" key="2">
    <source>
        <dbReference type="ARBA" id="ARBA00012438"/>
    </source>
</evidence>
<feature type="coiled-coil region" evidence="10">
    <location>
        <begin position="406"/>
        <end position="436"/>
    </location>
</feature>
<dbReference type="EMBL" id="WNKV01000002">
    <property type="protein sequence ID" value="MTW15162.1"/>
    <property type="molecule type" value="Genomic_DNA"/>
</dbReference>
<keyword evidence="6" id="KW-0418">Kinase</keyword>
<feature type="domain" description="Histidine kinase" evidence="12">
    <location>
        <begin position="442"/>
        <end position="661"/>
    </location>
</feature>
<evidence type="ECO:0000259" key="13">
    <source>
        <dbReference type="PROSITE" id="PS50110"/>
    </source>
</evidence>
<evidence type="ECO:0000259" key="12">
    <source>
        <dbReference type="PROSITE" id="PS50109"/>
    </source>
</evidence>
<dbReference type="SMART" id="SM00091">
    <property type="entry name" value="PAS"/>
    <property type="match status" value="3"/>
</dbReference>
<comment type="caution">
    <text evidence="16">The sequence shown here is derived from an EMBL/GenBank/DDBJ whole genome shotgun (WGS) entry which is preliminary data.</text>
</comment>
<dbReference type="Gene3D" id="1.10.287.130">
    <property type="match status" value="1"/>
</dbReference>
<feature type="domain" description="Response regulatory" evidence="13">
    <location>
        <begin position="679"/>
        <end position="790"/>
    </location>
</feature>
<feature type="domain" description="PAS" evidence="14">
    <location>
        <begin position="295"/>
        <end position="368"/>
    </location>
</feature>
<dbReference type="InterPro" id="IPR003594">
    <property type="entry name" value="HATPase_dom"/>
</dbReference>
<evidence type="ECO:0000259" key="15">
    <source>
        <dbReference type="PROSITE" id="PS50113"/>
    </source>
</evidence>
<dbReference type="GO" id="GO:0000155">
    <property type="term" value="F:phosphorelay sensor kinase activity"/>
    <property type="evidence" value="ECO:0007669"/>
    <property type="project" value="InterPro"/>
</dbReference>
<dbReference type="GO" id="GO:0006355">
    <property type="term" value="P:regulation of DNA-templated transcription"/>
    <property type="evidence" value="ECO:0007669"/>
    <property type="project" value="InterPro"/>
</dbReference>
<feature type="domain" description="PAC" evidence="15">
    <location>
        <begin position="242"/>
        <end position="294"/>
    </location>
</feature>
<dbReference type="InterPro" id="IPR003661">
    <property type="entry name" value="HisK_dim/P_dom"/>
</dbReference>
<dbReference type="RefSeq" id="WP_155478508.1">
    <property type="nucleotide sequence ID" value="NZ_WNKV01000002.1"/>
</dbReference>
<dbReference type="Pfam" id="PF00072">
    <property type="entry name" value="Response_reg"/>
    <property type="match status" value="1"/>
</dbReference>
<keyword evidence="10" id="KW-0175">Coiled coil</keyword>
<dbReference type="SMART" id="SM00086">
    <property type="entry name" value="PAC"/>
    <property type="match status" value="2"/>
</dbReference>
<evidence type="ECO:0000256" key="9">
    <source>
        <dbReference type="PROSITE-ProRule" id="PRU00169"/>
    </source>
</evidence>
<dbReference type="PROSITE" id="PS50113">
    <property type="entry name" value="PAC"/>
    <property type="match status" value="2"/>
</dbReference>
<dbReference type="PRINTS" id="PR00344">
    <property type="entry name" value="BCTRLSENSOR"/>
</dbReference>
<dbReference type="AlphaFoldDB" id="A0A9X4XH95"/>
<dbReference type="SMART" id="SM00388">
    <property type="entry name" value="HisKA"/>
    <property type="match status" value="1"/>
</dbReference>
<evidence type="ECO:0000259" key="14">
    <source>
        <dbReference type="PROSITE" id="PS50112"/>
    </source>
</evidence>
<evidence type="ECO:0000256" key="8">
    <source>
        <dbReference type="ARBA" id="ARBA00023012"/>
    </source>
</evidence>
<dbReference type="NCBIfam" id="TIGR00229">
    <property type="entry name" value="sensory_box"/>
    <property type="match status" value="3"/>
</dbReference>
<feature type="domain" description="PAC" evidence="15">
    <location>
        <begin position="370"/>
        <end position="422"/>
    </location>
</feature>
<keyword evidence="5" id="KW-0547">Nucleotide-binding</keyword>
<dbReference type="SUPFAM" id="SSF52172">
    <property type="entry name" value="CheY-like"/>
    <property type="match status" value="1"/>
</dbReference>
<sequence length="815" mass="88977">MPLRPATGPESNAVRMMTSSPDSARPRRQDDLLRQLIDALPEQAIAILDVGGVVTGWNAGAARQSGLPSGAAQGLLFARLFPPEERQEGLPERLLEEARRTGQAAAESWRLHPHGRRFRATTRVRALADDAGRPIGFAVVTLDHVGRDHTGHERAAHDGTETTTDTSERSYRLLLDSISDHAIYMLDPSGSVTHWNAGAERLKGWTEAEILGHHFSRFYTREDRLAGLPVRVLDTATREGRYEAEGWRVRKDGSRFWALVVVQPVRDTDGTLVGFAKITRDVTERRAAQEALRESERQFRLLVKGVSDYALFMLDPNGIVTNWNTGAEAIKGYRSDEIVGQHFSRFYTDPERAAGLPARALQTAAAEGRYEAEGWRVRRDGRLFWAHVVIDPIHDESGTLIGFAKITRDITERREAQKALQQAEAKRARAHKMEALGQLTGGVAHDFNNLLMIVGGHLKTLHRIAEGDPKAMRAVEAITLATRRGEALTRQLLTFSRRQTLNPVTIRLDDHLDGFRTMLESSVGGAAMLAIDVGREVWPVRVDVSELELALVNLAVNARDAMPDGGMITIVCENVQTAPGDGPTLAGAFVALSVTDTGTGIAPDILPKVFDPFFTTKQAQQGTGLGLSQVHGFAHQSGGTVTVDSRLGAGTTVTIYLPRSHDAPEAREPARAAHHVQGTVLLVEDNPEVAEISAAMLAELGYLVETASNAAGALDATARREFALVVSDVVMAGDMDGFALARALRDRRPGLPLLLVTGYSEAAARADAEFTLLRKPFDLAELNRAVATAVRRARGDASNLVRLDEARRGRRDEEM</sequence>
<dbReference type="InterPro" id="IPR004358">
    <property type="entry name" value="Sig_transdc_His_kin-like_C"/>
</dbReference>
<dbReference type="GO" id="GO:0005524">
    <property type="term" value="F:ATP binding"/>
    <property type="evidence" value="ECO:0007669"/>
    <property type="project" value="UniProtKB-KW"/>
</dbReference>
<dbReference type="InterPro" id="IPR013767">
    <property type="entry name" value="PAS_fold"/>
</dbReference>
<feature type="domain" description="PAS" evidence="14">
    <location>
        <begin position="167"/>
        <end position="224"/>
    </location>
</feature>
<dbReference type="Proteomes" id="UP000438991">
    <property type="component" value="Unassembled WGS sequence"/>
</dbReference>
<dbReference type="InterPro" id="IPR036890">
    <property type="entry name" value="HATPase_C_sf"/>
</dbReference>
<dbReference type="Pfam" id="PF02518">
    <property type="entry name" value="HATPase_c"/>
    <property type="match status" value="1"/>
</dbReference>
<evidence type="ECO:0000256" key="6">
    <source>
        <dbReference type="ARBA" id="ARBA00022777"/>
    </source>
</evidence>
<keyword evidence="7" id="KW-0067">ATP-binding</keyword>
<evidence type="ECO:0000256" key="4">
    <source>
        <dbReference type="ARBA" id="ARBA00022679"/>
    </source>
</evidence>
<organism evidence="16 17">
    <name type="scientific">Rhodoplanes serenus</name>
    <dbReference type="NCBI Taxonomy" id="200615"/>
    <lineage>
        <taxon>Bacteria</taxon>
        <taxon>Pseudomonadati</taxon>
        <taxon>Pseudomonadota</taxon>
        <taxon>Alphaproteobacteria</taxon>
        <taxon>Hyphomicrobiales</taxon>
        <taxon>Nitrobacteraceae</taxon>
        <taxon>Rhodoplanes</taxon>
    </lineage>
</organism>
<dbReference type="InterPro" id="IPR000700">
    <property type="entry name" value="PAS-assoc_C"/>
</dbReference>
<evidence type="ECO:0000256" key="7">
    <source>
        <dbReference type="ARBA" id="ARBA00022840"/>
    </source>
</evidence>
<dbReference type="InterPro" id="IPR011006">
    <property type="entry name" value="CheY-like_superfamily"/>
</dbReference>
<keyword evidence="4" id="KW-0808">Transferase</keyword>
<dbReference type="SUPFAM" id="SSF55785">
    <property type="entry name" value="PYP-like sensor domain (PAS domain)"/>
    <property type="match status" value="3"/>
</dbReference>
<evidence type="ECO:0000313" key="16">
    <source>
        <dbReference type="EMBL" id="MTW15162.1"/>
    </source>
</evidence>
<feature type="modified residue" description="4-aspartylphosphate" evidence="9">
    <location>
        <position position="728"/>
    </location>
</feature>
<dbReference type="Gene3D" id="3.30.565.10">
    <property type="entry name" value="Histidine kinase-like ATPase, C-terminal domain"/>
    <property type="match status" value="1"/>
</dbReference>
<evidence type="ECO:0000256" key="10">
    <source>
        <dbReference type="SAM" id="Coils"/>
    </source>
</evidence>
<reference evidence="16 17" key="1">
    <citation type="submission" date="2019-11" db="EMBL/GenBank/DDBJ databases">
        <title>Whole-genome sequence of Rhodoplanes serenus DSM 18633, type strain.</title>
        <authorList>
            <person name="Kyndt J.A."/>
            <person name="Meyer T.E."/>
        </authorList>
    </citation>
    <scope>NUCLEOTIDE SEQUENCE [LARGE SCALE GENOMIC DNA]</scope>
    <source>
        <strain evidence="16 17">DSM 18633</strain>
    </source>
</reference>
<dbReference type="PROSITE" id="PS50110">
    <property type="entry name" value="RESPONSE_REGULATORY"/>
    <property type="match status" value="1"/>
</dbReference>
<dbReference type="Gene3D" id="3.30.450.20">
    <property type="entry name" value="PAS domain"/>
    <property type="match status" value="3"/>
</dbReference>
<dbReference type="SMART" id="SM00448">
    <property type="entry name" value="REC"/>
    <property type="match status" value="1"/>
</dbReference>
<dbReference type="SUPFAM" id="SSF55874">
    <property type="entry name" value="ATPase domain of HSP90 chaperone/DNA topoisomerase II/histidine kinase"/>
    <property type="match status" value="1"/>
</dbReference>
<protein>
    <recommendedName>
        <fullName evidence="2">histidine kinase</fullName>
        <ecNumber evidence="2">2.7.13.3</ecNumber>
    </recommendedName>
</protein>
<dbReference type="CDD" id="cd00130">
    <property type="entry name" value="PAS"/>
    <property type="match status" value="3"/>
</dbReference>
<gene>
    <name evidence="16" type="ORF">GJ689_02955</name>
</gene>
<dbReference type="InterPro" id="IPR001789">
    <property type="entry name" value="Sig_transdc_resp-reg_receiver"/>
</dbReference>
<dbReference type="SMART" id="SM00387">
    <property type="entry name" value="HATPase_c"/>
    <property type="match status" value="1"/>
</dbReference>
<dbReference type="InterPro" id="IPR035965">
    <property type="entry name" value="PAS-like_dom_sf"/>
</dbReference>
<dbReference type="EC" id="2.7.13.3" evidence="2"/>